<gene>
    <name evidence="1" type="ORF">EHT87_16735</name>
</gene>
<dbReference type="AlphaFoldDB" id="A0A3P1CL32"/>
<dbReference type="EMBL" id="RQJP01000003">
    <property type="protein sequence ID" value="RRB13900.1"/>
    <property type="molecule type" value="Genomic_DNA"/>
</dbReference>
<proteinExistence type="predicted"/>
<dbReference type="RefSeq" id="WP_124907797.1">
    <property type="nucleotide sequence ID" value="NZ_RQJP01000003.1"/>
</dbReference>
<accession>A0A3P1CL32</accession>
<name>A0A3P1CL32_9BACT</name>
<dbReference type="OrthoDB" id="9861349at2"/>
<comment type="caution">
    <text evidence="1">The sequence shown here is derived from an EMBL/GenBank/DDBJ whole genome shotgun (WGS) entry which is preliminary data.</text>
</comment>
<evidence type="ECO:0000313" key="2">
    <source>
        <dbReference type="Proteomes" id="UP000274271"/>
    </source>
</evidence>
<reference evidence="1 2" key="1">
    <citation type="submission" date="2018-11" db="EMBL/GenBank/DDBJ databases">
        <authorList>
            <person name="Zhou Z."/>
            <person name="Wang G."/>
        </authorList>
    </citation>
    <scope>NUCLEOTIDE SEQUENCE [LARGE SCALE GENOMIC DNA]</scope>
    <source>
        <strain evidence="1 2">KCTC42998</strain>
    </source>
</reference>
<protein>
    <submittedName>
        <fullName evidence="1">Uncharacterized protein</fullName>
    </submittedName>
</protein>
<evidence type="ECO:0000313" key="1">
    <source>
        <dbReference type="EMBL" id="RRB13900.1"/>
    </source>
</evidence>
<dbReference type="Proteomes" id="UP000274271">
    <property type="component" value="Unassembled WGS sequence"/>
</dbReference>
<keyword evidence="2" id="KW-1185">Reference proteome</keyword>
<organism evidence="1 2">
    <name type="scientific">Larkinella knui</name>
    <dbReference type="NCBI Taxonomy" id="2025310"/>
    <lineage>
        <taxon>Bacteria</taxon>
        <taxon>Pseudomonadati</taxon>
        <taxon>Bacteroidota</taxon>
        <taxon>Cytophagia</taxon>
        <taxon>Cytophagales</taxon>
        <taxon>Spirosomataceae</taxon>
        <taxon>Larkinella</taxon>
    </lineage>
</organism>
<sequence length="116" mass="13372">MTARQSKNWWLYNDIYSLLSFEIRRMIEDLITQLPELYNTQSFKIRLMKRLLNDALSKESPTLLLEEIGEIVLAASLAGVPKKVLLTSSYEQIAKATITEARKSPKFKQGTLYCKD</sequence>